<proteinExistence type="predicted"/>
<feature type="region of interest" description="Disordered" evidence="4">
    <location>
        <begin position="81"/>
        <end position="100"/>
    </location>
</feature>
<accession>A0ABP5FQ98</accession>
<dbReference type="Pfam" id="PF13411">
    <property type="entry name" value="MerR_1"/>
    <property type="match status" value="1"/>
</dbReference>
<evidence type="ECO:0000256" key="4">
    <source>
        <dbReference type="SAM" id="MobiDB-lite"/>
    </source>
</evidence>
<dbReference type="EMBL" id="BAAANB010000021">
    <property type="protein sequence ID" value="GAA2031751.1"/>
    <property type="molecule type" value="Genomic_DNA"/>
</dbReference>
<feature type="domain" description="HTH merR-type" evidence="5">
    <location>
        <begin position="6"/>
        <end position="75"/>
    </location>
</feature>
<dbReference type="InterPro" id="IPR009061">
    <property type="entry name" value="DNA-bd_dom_put_sf"/>
</dbReference>
<comment type="caution">
    <text evidence="7">The sequence shown here is derived from an EMBL/GenBank/DDBJ whole genome shotgun (WGS) entry which is preliminary data.</text>
</comment>
<dbReference type="InterPro" id="IPR003759">
    <property type="entry name" value="Cbl-bd_cap"/>
</dbReference>
<keyword evidence="1" id="KW-0805">Transcription regulation</keyword>
<keyword evidence="2" id="KW-0238">DNA-binding</keyword>
<dbReference type="SUPFAM" id="SSF46955">
    <property type="entry name" value="Putative DNA-binding domain"/>
    <property type="match status" value="1"/>
</dbReference>
<dbReference type="PANTHER" id="PTHR30204">
    <property type="entry name" value="REDOX-CYCLING DRUG-SENSING TRANSCRIPTIONAL ACTIVATOR SOXR"/>
    <property type="match status" value="1"/>
</dbReference>
<dbReference type="InterPro" id="IPR036724">
    <property type="entry name" value="Cobalamin-bd_sf"/>
</dbReference>
<dbReference type="CDD" id="cd01104">
    <property type="entry name" value="HTH_MlrA-CarA"/>
    <property type="match status" value="1"/>
</dbReference>
<organism evidence="7 8">
    <name type="scientific">Terrabacter terrae</name>
    <dbReference type="NCBI Taxonomy" id="318434"/>
    <lineage>
        <taxon>Bacteria</taxon>
        <taxon>Bacillati</taxon>
        <taxon>Actinomycetota</taxon>
        <taxon>Actinomycetes</taxon>
        <taxon>Micrococcales</taxon>
        <taxon>Intrasporangiaceae</taxon>
        <taxon>Terrabacter</taxon>
    </lineage>
</organism>
<dbReference type="Gene3D" id="1.10.1240.10">
    <property type="entry name" value="Methionine synthase domain"/>
    <property type="match status" value="1"/>
</dbReference>
<dbReference type="Pfam" id="PF02607">
    <property type="entry name" value="B12-binding_2"/>
    <property type="match status" value="1"/>
</dbReference>
<evidence type="ECO:0000256" key="2">
    <source>
        <dbReference type="ARBA" id="ARBA00023125"/>
    </source>
</evidence>
<dbReference type="SUPFAM" id="SSF52242">
    <property type="entry name" value="Cobalamin (vitamin B12)-binding domain"/>
    <property type="match status" value="1"/>
</dbReference>
<keyword evidence="3" id="KW-0804">Transcription</keyword>
<dbReference type="PANTHER" id="PTHR30204:SF67">
    <property type="entry name" value="HTH-TYPE TRANSCRIPTIONAL REGULATOR MLRA-RELATED"/>
    <property type="match status" value="1"/>
</dbReference>
<dbReference type="RefSeq" id="WP_343991220.1">
    <property type="nucleotide sequence ID" value="NZ_BAAANB010000021.1"/>
</dbReference>
<dbReference type="PROSITE" id="PS50937">
    <property type="entry name" value="HTH_MERR_2"/>
    <property type="match status" value="1"/>
</dbReference>
<dbReference type="InterPro" id="IPR047057">
    <property type="entry name" value="MerR_fam"/>
</dbReference>
<dbReference type="Gene3D" id="3.40.50.280">
    <property type="entry name" value="Cobalamin-binding domain"/>
    <property type="match status" value="1"/>
</dbReference>
<gene>
    <name evidence="7" type="ORF">GCM10009740_22120</name>
</gene>
<sequence>MDAEARYSIGDVAELTGIGTSTLRAWESRYAVVTPARTAAAYRSYSADDVDVFRRMRLLVDSGVPARRAARLATDPASVAPVAQDAPASSVGPAADASAPSPLRDHDALTHIAARFDPVALQGALDEAFSLASVERVLDDWLMPSLRRLGAAWESGEVDVAAEHFVSAAVMRRLAALFEATASPGPRVLVGLPPKSRHELPLLAFAVCLRRSGLDVVYLGADVPLESWPAAVRASAPHAAVIAARHSGDVDAAAAVTEVLRTNGVPVVYVGGHAATGVAGGTPLTATISEAARLVSAALRTASGTAPVPTGSAPAPGT</sequence>
<protein>
    <recommendedName>
        <fullName evidence="9">MerR family transcriptional regulator</fullName>
    </recommendedName>
</protein>
<evidence type="ECO:0000259" key="6">
    <source>
        <dbReference type="PROSITE" id="PS51332"/>
    </source>
</evidence>
<dbReference type="InterPro" id="IPR036594">
    <property type="entry name" value="Meth_synthase_dom"/>
</dbReference>
<evidence type="ECO:0000313" key="8">
    <source>
        <dbReference type="Proteomes" id="UP001501285"/>
    </source>
</evidence>
<dbReference type="PROSITE" id="PS51332">
    <property type="entry name" value="B12_BINDING"/>
    <property type="match status" value="1"/>
</dbReference>
<feature type="domain" description="B12-binding" evidence="6">
    <location>
        <begin position="185"/>
        <end position="309"/>
    </location>
</feature>
<dbReference type="InterPro" id="IPR000551">
    <property type="entry name" value="MerR-type_HTH_dom"/>
</dbReference>
<name>A0ABP5FQ98_9MICO</name>
<dbReference type="InterPro" id="IPR006158">
    <property type="entry name" value="Cobalamin-bd"/>
</dbReference>
<dbReference type="Gene3D" id="1.10.1660.10">
    <property type="match status" value="1"/>
</dbReference>
<evidence type="ECO:0000313" key="7">
    <source>
        <dbReference type="EMBL" id="GAA2031751.1"/>
    </source>
</evidence>
<evidence type="ECO:0000256" key="1">
    <source>
        <dbReference type="ARBA" id="ARBA00023015"/>
    </source>
</evidence>
<dbReference type="Proteomes" id="UP001501285">
    <property type="component" value="Unassembled WGS sequence"/>
</dbReference>
<reference evidence="8" key="1">
    <citation type="journal article" date="2019" name="Int. J. Syst. Evol. Microbiol.">
        <title>The Global Catalogue of Microorganisms (GCM) 10K type strain sequencing project: providing services to taxonomists for standard genome sequencing and annotation.</title>
        <authorList>
            <consortium name="The Broad Institute Genomics Platform"/>
            <consortium name="The Broad Institute Genome Sequencing Center for Infectious Disease"/>
            <person name="Wu L."/>
            <person name="Ma J."/>
        </authorList>
    </citation>
    <scope>NUCLEOTIDE SEQUENCE [LARGE SCALE GENOMIC DNA]</scope>
    <source>
        <strain evidence="8">JCM 14283</strain>
    </source>
</reference>
<evidence type="ECO:0000256" key="3">
    <source>
        <dbReference type="ARBA" id="ARBA00023163"/>
    </source>
</evidence>
<evidence type="ECO:0000259" key="5">
    <source>
        <dbReference type="PROSITE" id="PS50937"/>
    </source>
</evidence>
<evidence type="ECO:0008006" key="9">
    <source>
        <dbReference type="Google" id="ProtNLM"/>
    </source>
</evidence>
<keyword evidence="8" id="KW-1185">Reference proteome</keyword>
<dbReference type="SMART" id="SM00422">
    <property type="entry name" value="HTH_MERR"/>
    <property type="match status" value="1"/>
</dbReference>